<sequence>MTTLCVAGTLVSPTDDHPVCGRHASQNCSSAPGVGLSPDESYMPNIRATVQTYVALRTQPGRVVHA</sequence>
<comment type="caution">
    <text evidence="1">The sequence shown here is derived from an EMBL/GenBank/DDBJ whole genome shotgun (WGS) entry which is preliminary data.</text>
</comment>
<dbReference type="Proteomes" id="UP001283361">
    <property type="component" value="Unassembled WGS sequence"/>
</dbReference>
<evidence type="ECO:0000313" key="2">
    <source>
        <dbReference type="Proteomes" id="UP001283361"/>
    </source>
</evidence>
<protein>
    <submittedName>
        <fullName evidence="1">Uncharacterized protein</fullName>
    </submittedName>
</protein>
<gene>
    <name evidence="1" type="ORF">RRG08_011610</name>
</gene>
<keyword evidence="2" id="KW-1185">Reference proteome</keyword>
<dbReference type="EMBL" id="JAWDGP010007902">
    <property type="protein sequence ID" value="KAK3700857.1"/>
    <property type="molecule type" value="Genomic_DNA"/>
</dbReference>
<accession>A0AAE0XP56</accession>
<dbReference type="AlphaFoldDB" id="A0AAE0XP56"/>
<name>A0AAE0XP56_9GAST</name>
<organism evidence="1 2">
    <name type="scientific">Elysia crispata</name>
    <name type="common">lettuce slug</name>
    <dbReference type="NCBI Taxonomy" id="231223"/>
    <lineage>
        <taxon>Eukaryota</taxon>
        <taxon>Metazoa</taxon>
        <taxon>Spiralia</taxon>
        <taxon>Lophotrochozoa</taxon>
        <taxon>Mollusca</taxon>
        <taxon>Gastropoda</taxon>
        <taxon>Heterobranchia</taxon>
        <taxon>Euthyneura</taxon>
        <taxon>Panpulmonata</taxon>
        <taxon>Sacoglossa</taxon>
        <taxon>Placobranchoidea</taxon>
        <taxon>Plakobranchidae</taxon>
        <taxon>Elysia</taxon>
    </lineage>
</organism>
<reference evidence="1" key="1">
    <citation type="journal article" date="2023" name="G3 (Bethesda)">
        <title>A reference genome for the long-term kleptoplast-retaining sea slug Elysia crispata morphotype clarki.</title>
        <authorList>
            <person name="Eastman K.E."/>
            <person name="Pendleton A.L."/>
            <person name="Shaikh M.A."/>
            <person name="Suttiyut T."/>
            <person name="Ogas R."/>
            <person name="Tomko P."/>
            <person name="Gavelis G."/>
            <person name="Widhalm J.R."/>
            <person name="Wisecaver J.H."/>
        </authorList>
    </citation>
    <scope>NUCLEOTIDE SEQUENCE</scope>
    <source>
        <strain evidence="1">ECLA1</strain>
    </source>
</reference>
<evidence type="ECO:0000313" key="1">
    <source>
        <dbReference type="EMBL" id="KAK3700857.1"/>
    </source>
</evidence>
<proteinExistence type="predicted"/>